<comment type="caution">
    <text evidence="1">The sequence shown here is derived from an EMBL/GenBank/DDBJ whole genome shotgun (WGS) entry which is preliminary data.</text>
</comment>
<gene>
    <name evidence="1" type="ORF">RRG08_050592</name>
</gene>
<reference evidence="1" key="1">
    <citation type="journal article" date="2023" name="G3 (Bethesda)">
        <title>A reference genome for the long-term kleptoplast-retaining sea slug Elysia crispata morphotype clarki.</title>
        <authorList>
            <person name="Eastman K.E."/>
            <person name="Pendleton A.L."/>
            <person name="Shaikh M.A."/>
            <person name="Suttiyut T."/>
            <person name="Ogas R."/>
            <person name="Tomko P."/>
            <person name="Gavelis G."/>
            <person name="Widhalm J.R."/>
            <person name="Wisecaver J.H."/>
        </authorList>
    </citation>
    <scope>NUCLEOTIDE SEQUENCE</scope>
    <source>
        <strain evidence="1">ECLA1</strain>
    </source>
</reference>
<organism evidence="1 2">
    <name type="scientific">Elysia crispata</name>
    <name type="common">lettuce slug</name>
    <dbReference type="NCBI Taxonomy" id="231223"/>
    <lineage>
        <taxon>Eukaryota</taxon>
        <taxon>Metazoa</taxon>
        <taxon>Spiralia</taxon>
        <taxon>Lophotrochozoa</taxon>
        <taxon>Mollusca</taxon>
        <taxon>Gastropoda</taxon>
        <taxon>Heterobranchia</taxon>
        <taxon>Euthyneura</taxon>
        <taxon>Panpulmonata</taxon>
        <taxon>Sacoglossa</taxon>
        <taxon>Placobranchoidea</taxon>
        <taxon>Plakobranchidae</taxon>
        <taxon>Elysia</taxon>
    </lineage>
</organism>
<evidence type="ECO:0000313" key="2">
    <source>
        <dbReference type="Proteomes" id="UP001283361"/>
    </source>
</evidence>
<protein>
    <submittedName>
        <fullName evidence="1">Uncharacterized protein</fullName>
    </submittedName>
</protein>
<dbReference type="AlphaFoldDB" id="A0AAE0Z8E4"/>
<evidence type="ECO:0000313" key="1">
    <source>
        <dbReference type="EMBL" id="KAK3763946.1"/>
    </source>
</evidence>
<proteinExistence type="predicted"/>
<sequence length="75" mass="8469">MLTIRGLIKWRDLSDRKTNKTSQTSRIANSPARLVGARRTTQGNIGRTEWHWLEECWQDLMALARGMLAGLDGTG</sequence>
<dbReference type="EMBL" id="JAWDGP010004484">
    <property type="protein sequence ID" value="KAK3763946.1"/>
    <property type="molecule type" value="Genomic_DNA"/>
</dbReference>
<dbReference type="Proteomes" id="UP001283361">
    <property type="component" value="Unassembled WGS sequence"/>
</dbReference>
<accession>A0AAE0Z8E4</accession>
<name>A0AAE0Z8E4_9GAST</name>
<keyword evidence="2" id="KW-1185">Reference proteome</keyword>